<evidence type="ECO:0000313" key="5">
    <source>
        <dbReference type="Proteomes" id="UP000198707"/>
    </source>
</evidence>
<feature type="domain" description="N-acetyltransferase" evidence="3">
    <location>
        <begin position="8"/>
        <end position="169"/>
    </location>
</feature>
<reference evidence="5" key="1">
    <citation type="submission" date="2016-10" db="EMBL/GenBank/DDBJ databases">
        <authorList>
            <person name="Varghese N."/>
            <person name="Submissions S."/>
        </authorList>
    </citation>
    <scope>NUCLEOTIDE SEQUENCE [LARGE SCALE GENOMIC DNA]</scope>
    <source>
        <strain evidence="5">CGMCC 4.7038</strain>
    </source>
</reference>
<keyword evidence="1" id="KW-0808">Transferase</keyword>
<dbReference type="InterPro" id="IPR000182">
    <property type="entry name" value="GNAT_dom"/>
</dbReference>
<keyword evidence="2" id="KW-0012">Acyltransferase</keyword>
<dbReference type="InterPro" id="IPR050832">
    <property type="entry name" value="Bact_Acetyltransf"/>
</dbReference>
<protein>
    <submittedName>
        <fullName evidence="4">Ribosomal protein S18 acetylase RimI</fullName>
    </submittedName>
</protein>
<proteinExistence type="predicted"/>
<dbReference type="Pfam" id="PF00583">
    <property type="entry name" value="Acetyltransf_1"/>
    <property type="match status" value="1"/>
</dbReference>
<evidence type="ECO:0000313" key="4">
    <source>
        <dbReference type="EMBL" id="SEI66100.1"/>
    </source>
</evidence>
<dbReference type="Gene3D" id="3.40.630.30">
    <property type="match status" value="1"/>
</dbReference>
<name>A0A1H6SPY1_9ACTN</name>
<dbReference type="PANTHER" id="PTHR43877">
    <property type="entry name" value="AMINOALKYLPHOSPHONATE N-ACETYLTRANSFERASE-RELATED-RELATED"/>
    <property type="match status" value="1"/>
</dbReference>
<gene>
    <name evidence="4" type="ORF">SAMN05443287_101671</name>
</gene>
<accession>A0A1H6SPY1</accession>
<dbReference type="GO" id="GO:0016747">
    <property type="term" value="F:acyltransferase activity, transferring groups other than amino-acyl groups"/>
    <property type="evidence" value="ECO:0007669"/>
    <property type="project" value="InterPro"/>
</dbReference>
<keyword evidence="4" id="KW-0687">Ribonucleoprotein</keyword>
<dbReference type="PROSITE" id="PS51186">
    <property type="entry name" value="GNAT"/>
    <property type="match status" value="1"/>
</dbReference>
<evidence type="ECO:0000256" key="1">
    <source>
        <dbReference type="ARBA" id="ARBA00022679"/>
    </source>
</evidence>
<sequence length="262" mass="27953">MRLFLTAAEIETLDDPQDPALGDTADLLATSVPPGCAGLVAYHADGYQSFLAAAVTPPRTARTLILRAIRGPGGLRAVADWRLLPGQLFLNGIAVRGDERGQGLGSRLLHDGQELARRLGCRAMLLDVSLDNPAAHRLYLRHGFTEVSRSRWHEVVGARTSGPISIRLVNWPAFAAHHTAYGFGDLTVRTTSGEEFGIRVVGTAVRVPAEPVAGPLAAAVSPLLGSDRCFWAEAVTDQCPTSTAPGLAEFVRMRRELADTSG</sequence>
<dbReference type="GO" id="GO:0005840">
    <property type="term" value="C:ribosome"/>
    <property type="evidence" value="ECO:0007669"/>
    <property type="project" value="UniProtKB-KW"/>
</dbReference>
<evidence type="ECO:0000259" key="3">
    <source>
        <dbReference type="PROSITE" id="PS51186"/>
    </source>
</evidence>
<evidence type="ECO:0000256" key="2">
    <source>
        <dbReference type="ARBA" id="ARBA00023315"/>
    </source>
</evidence>
<dbReference type="InterPro" id="IPR016181">
    <property type="entry name" value="Acyl_CoA_acyltransferase"/>
</dbReference>
<dbReference type="AlphaFoldDB" id="A0A1H6SPY1"/>
<dbReference type="STRING" id="1144548.SAMN05443287_101671"/>
<organism evidence="4 5">
    <name type="scientific">Micromonospora phaseoli</name>
    <dbReference type="NCBI Taxonomy" id="1144548"/>
    <lineage>
        <taxon>Bacteria</taxon>
        <taxon>Bacillati</taxon>
        <taxon>Actinomycetota</taxon>
        <taxon>Actinomycetes</taxon>
        <taxon>Micromonosporales</taxon>
        <taxon>Micromonosporaceae</taxon>
        <taxon>Micromonospora</taxon>
    </lineage>
</organism>
<dbReference type="RefSeq" id="WP_111313788.1">
    <property type="nucleotide sequence ID" value="NZ_BOPI01000009.1"/>
</dbReference>
<dbReference type="CDD" id="cd04301">
    <property type="entry name" value="NAT_SF"/>
    <property type="match status" value="1"/>
</dbReference>
<keyword evidence="4" id="KW-0689">Ribosomal protein</keyword>
<dbReference type="Proteomes" id="UP000198707">
    <property type="component" value="Unassembled WGS sequence"/>
</dbReference>
<keyword evidence="5" id="KW-1185">Reference proteome</keyword>
<dbReference type="SUPFAM" id="SSF55729">
    <property type="entry name" value="Acyl-CoA N-acyltransferases (Nat)"/>
    <property type="match status" value="1"/>
</dbReference>
<dbReference type="EMBL" id="FNYV01000001">
    <property type="protein sequence ID" value="SEI66100.1"/>
    <property type="molecule type" value="Genomic_DNA"/>
</dbReference>